<proteinExistence type="predicted"/>
<dbReference type="InParanoid" id="A0A200QPT2"/>
<evidence type="ECO:0000313" key="5">
    <source>
        <dbReference type="Proteomes" id="UP000195402"/>
    </source>
</evidence>
<organism evidence="4 5">
    <name type="scientific">Macleaya cordata</name>
    <name type="common">Five-seeded plume-poppy</name>
    <name type="synonym">Bocconia cordata</name>
    <dbReference type="NCBI Taxonomy" id="56857"/>
    <lineage>
        <taxon>Eukaryota</taxon>
        <taxon>Viridiplantae</taxon>
        <taxon>Streptophyta</taxon>
        <taxon>Embryophyta</taxon>
        <taxon>Tracheophyta</taxon>
        <taxon>Spermatophyta</taxon>
        <taxon>Magnoliopsida</taxon>
        <taxon>Ranunculales</taxon>
        <taxon>Papaveraceae</taxon>
        <taxon>Papaveroideae</taxon>
        <taxon>Macleaya</taxon>
    </lineage>
</organism>
<feature type="region of interest" description="Disordered" evidence="3">
    <location>
        <begin position="155"/>
        <end position="191"/>
    </location>
</feature>
<keyword evidence="5" id="KW-1185">Reference proteome</keyword>
<dbReference type="Proteomes" id="UP000195402">
    <property type="component" value="Unassembled WGS sequence"/>
</dbReference>
<feature type="compositionally biased region" description="Low complexity" evidence="3">
    <location>
        <begin position="155"/>
        <end position="184"/>
    </location>
</feature>
<sequence length="191" mass="20361">MGEEKTKIFRDPISTITGPYTATFARNNNWAVAIENDVDNLCDSISSRSSSITSFSSSSSLDLEEDASSSNMSSSSSSSLSSLNGPLYELSDLMAHLPIKRGLSKHFDGKSQSFTSLSNVSCIQDLAKRGTHFGKKIKTCKSYGGGLDIHKTISKKSSSSRGSFGSSLGKRISSIGSPRPSSIPAKRAFDV</sequence>
<evidence type="ECO:0000256" key="2">
    <source>
        <dbReference type="ARBA" id="ARBA00023242"/>
    </source>
</evidence>
<protein>
    <recommendedName>
        <fullName evidence="6">Oxidative stress 3</fullName>
    </recommendedName>
</protein>
<dbReference type="GO" id="GO:0006950">
    <property type="term" value="P:response to stress"/>
    <property type="evidence" value="ECO:0007669"/>
    <property type="project" value="UniProtKB-ARBA"/>
</dbReference>
<keyword evidence="2" id="KW-0539">Nucleus</keyword>
<gene>
    <name evidence="4" type="ORF">BVC80_1791g39</name>
</gene>
<dbReference type="STRING" id="56857.A0A200QPT2"/>
<dbReference type="GO" id="GO:0005634">
    <property type="term" value="C:nucleus"/>
    <property type="evidence" value="ECO:0007669"/>
    <property type="project" value="UniProtKB-SubCell"/>
</dbReference>
<dbReference type="OMA" id="WVIKEDD"/>
<dbReference type="AlphaFoldDB" id="A0A200QPT2"/>
<dbReference type="PANTHER" id="PTHR33172">
    <property type="entry name" value="OS08G0516900 PROTEIN"/>
    <property type="match status" value="1"/>
</dbReference>
<dbReference type="PANTHER" id="PTHR33172:SF29">
    <property type="entry name" value="OS06G0559400 PROTEIN"/>
    <property type="match status" value="1"/>
</dbReference>
<comment type="caution">
    <text evidence="4">The sequence shown here is derived from an EMBL/GenBank/DDBJ whole genome shotgun (WGS) entry which is preliminary data.</text>
</comment>
<reference evidence="4 5" key="1">
    <citation type="journal article" date="2017" name="Mol. Plant">
        <title>The Genome of Medicinal Plant Macleaya cordata Provides New Insights into Benzylisoquinoline Alkaloids Metabolism.</title>
        <authorList>
            <person name="Liu X."/>
            <person name="Liu Y."/>
            <person name="Huang P."/>
            <person name="Ma Y."/>
            <person name="Qing Z."/>
            <person name="Tang Q."/>
            <person name="Cao H."/>
            <person name="Cheng P."/>
            <person name="Zheng Y."/>
            <person name="Yuan Z."/>
            <person name="Zhou Y."/>
            <person name="Liu J."/>
            <person name="Tang Z."/>
            <person name="Zhuo Y."/>
            <person name="Zhang Y."/>
            <person name="Yu L."/>
            <person name="Huang J."/>
            <person name="Yang P."/>
            <person name="Peng Q."/>
            <person name="Zhang J."/>
            <person name="Jiang W."/>
            <person name="Zhang Z."/>
            <person name="Lin K."/>
            <person name="Ro D.K."/>
            <person name="Chen X."/>
            <person name="Xiong X."/>
            <person name="Shang Y."/>
            <person name="Huang S."/>
            <person name="Zeng J."/>
        </authorList>
    </citation>
    <scope>NUCLEOTIDE SEQUENCE [LARGE SCALE GENOMIC DNA]</scope>
    <source>
        <strain evidence="5">cv. BLH2017</strain>
        <tissue evidence="4">Root</tissue>
    </source>
</reference>
<evidence type="ECO:0000256" key="3">
    <source>
        <dbReference type="SAM" id="MobiDB-lite"/>
    </source>
</evidence>
<name>A0A200QPT2_MACCD</name>
<evidence type="ECO:0000313" key="4">
    <source>
        <dbReference type="EMBL" id="OVA12471.1"/>
    </source>
</evidence>
<comment type="subcellular location">
    <subcellularLocation>
        <location evidence="1">Nucleus</location>
    </subcellularLocation>
</comment>
<dbReference type="InterPro" id="IPR051992">
    <property type="entry name" value="OxStress_Response_Reg"/>
</dbReference>
<dbReference type="EMBL" id="MVGT01001380">
    <property type="protein sequence ID" value="OVA12471.1"/>
    <property type="molecule type" value="Genomic_DNA"/>
</dbReference>
<evidence type="ECO:0008006" key="6">
    <source>
        <dbReference type="Google" id="ProtNLM"/>
    </source>
</evidence>
<dbReference type="OrthoDB" id="694201at2759"/>
<accession>A0A200QPT2</accession>
<evidence type="ECO:0000256" key="1">
    <source>
        <dbReference type="ARBA" id="ARBA00004123"/>
    </source>
</evidence>